<reference evidence="2 3" key="1">
    <citation type="submission" date="2008-06" db="EMBL/GenBank/DDBJ databases">
        <title>Complete sequence of Chloroherpeton thalassium ATCC 35110.</title>
        <authorList>
            <consortium name="US DOE Joint Genome Institute"/>
            <person name="Lucas S."/>
            <person name="Copeland A."/>
            <person name="Lapidus A."/>
            <person name="Glavina del Rio T."/>
            <person name="Dalin E."/>
            <person name="Tice H."/>
            <person name="Bruce D."/>
            <person name="Goodwin L."/>
            <person name="Pitluck S."/>
            <person name="Schmutz J."/>
            <person name="Larimer F."/>
            <person name="Land M."/>
            <person name="Hauser L."/>
            <person name="Kyrpides N."/>
            <person name="Mikhailova N."/>
            <person name="Liu Z."/>
            <person name="Li T."/>
            <person name="Zhao F."/>
            <person name="Overmann J."/>
            <person name="Bryant D.A."/>
            <person name="Richardson P."/>
        </authorList>
    </citation>
    <scope>NUCLEOTIDE SEQUENCE [LARGE SCALE GENOMIC DNA]</scope>
    <source>
        <strain evidence="3">ATCC 35110 / GB-78</strain>
    </source>
</reference>
<gene>
    <name evidence="2" type="ordered locus">Ctha_1694</name>
</gene>
<evidence type="ECO:0000313" key="2">
    <source>
        <dbReference type="EMBL" id="ACF14151.1"/>
    </source>
</evidence>
<dbReference type="Proteomes" id="UP000001208">
    <property type="component" value="Chromosome"/>
</dbReference>
<accession>B3QT52</accession>
<proteinExistence type="predicted"/>
<organism evidence="2 3">
    <name type="scientific">Chloroherpeton thalassium (strain ATCC 35110 / GB-78)</name>
    <dbReference type="NCBI Taxonomy" id="517418"/>
    <lineage>
        <taxon>Bacteria</taxon>
        <taxon>Pseudomonadati</taxon>
        <taxon>Chlorobiota</taxon>
        <taxon>Chlorobiia</taxon>
        <taxon>Chlorobiales</taxon>
        <taxon>Chloroherpetonaceae</taxon>
        <taxon>Chloroherpeton</taxon>
    </lineage>
</organism>
<dbReference type="STRING" id="517418.Ctha_1694"/>
<dbReference type="HOGENOM" id="CLU_1522550_0_0_10"/>
<dbReference type="eggNOG" id="ENOG5033EDK">
    <property type="taxonomic scope" value="Bacteria"/>
</dbReference>
<feature type="signal peptide" evidence="1">
    <location>
        <begin position="1"/>
        <end position="21"/>
    </location>
</feature>
<dbReference type="EMBL" id="CP001100">
    <property type="protein sequence ID" value="ACF14151.1"/>
    <property type="molecule type" value="Genomic_DNA"/>
</dbReference>
<feature type="chain" id="PRO_5002797645" evidence="1">
    <location>
        <begin position="22"/>
        <end position="176"/>
    </location>
</feature>
<dbReference type="RefSeq" id="WP_012500235.1">
    <property type="nucleotide sequence ID" value="NC_011026.1"/>
</dbReference>
<evidence type="ECO:0000256" key="1">
    <source>
        <dbReference type="SAM" id="SignalP"/>
    </source>
</evidence>
<keyword evidence="3" id="KW-1185">Reference proteome</keyword>
<sequence>MVKKALSIFALAFCFATSASAQLIRDLPCAGVEDASSAYMQQPTTGMFESFLSSAFDETHFSMSHSYSLTYTSLLNTTVGEYVNTMVYQFDIPLMLRADIGISHQPFGASGTQLKYGYGDGDLSGVYLKNAELLYQPLKNLSIGVSYRQYRAGILNSFWSRWPSSSFQTNQNGNLE</sequence>
<evidence type="ECO:0000313" key="3">
    <source>
        <dbReference type="Proteomes" id="UP000001208"/>
    </source>
</evidence>
<protein>
    <submittedName>
        <fullName evidence="2">Uncharacterized protein</fullName>
    </submittedName>
</protein>
<dbReference type="KEGG" id="cts:Ctha_1694"/>
<name>B3QT52_CHLT3</name>
<keyword evidence="1" id="KW-0732">Signal</keyword>
<dbReference type="AlphaFoldDB" id="B3QT52"/>